<keyword evidence="2" id="KW-0378">Hydrolase</keyword>
<protein>
    <submittedName>
        <fullName evidence="2">Metal-dependent hydrolase</fullName>
    </submittedName>
</protein>
<dbReference type="GO" id="GO:0016787">
    <property type="term" value="F:hydrolase activity"/>
    <property type="evidence" value="ECO:0007669"/>
    <property type="project" value="UniProtKB-KW"/>
</dbReference>
<gene>
    <name evidence="2" type="ORF">ACFSJC_17795</name>
</gene>
<sequence length="254" mass="27787">MANFQTHLNVGILASAGATLGLHVAGLVPGSDTLALFALGVIGSLLPDIDSDTSKPVNGLFSVLGAGLAFAMTLPLTDRFLPLELTLIWVGVFLCVRYGFFEIFTRFTVHRGVWHSWLGIAATSLAATNIAYWMWGQPPESAWTAGLMVGIGYFTHLCLDELFSVDLFNSRLKRSFGTALKPFSFDDRWSSLSMLAVCVALAWVAPDAHSWMDRLDLDGVQFDRLAEGVREQVSAAKLVFGDWFSRLRDLLPLG</sequence>
<dbReference type="Pfam" id="PF04307">
    <property type="entry name" value="YdjM"/>
    <property type="match status" value="1"/>
</dbReference>
<organism evidence="2 3">
    <name type="scientific">Thiorhodococcus fuscus</name>
    <dbReference type="NCBI Taxonomy" id="527200"/>
    <lineage>
        <taxon>Bacteria</taxon>
        <taxon>Pseudomonadati</taxon>
        <taxon>Pseudomonadota</taxon>
        <taxon>Gammaproteobacteria</taxon>
        <taxon>Chromatiales</taxon>
        <taxon>Chromatiaceae</taxon>
        <taxon>Thiorhodococcus</taxon>
    </lineage>
</organism>
<name>A0ABW4YDH2_9GAMM</name>
<evidence type="ECO:0000313" key="2">
    <source>
        <dbReference type="EMBL" id="MFD2113705.1"/>
    </source>
</evidence>
<keyword evidence="1" id="KW-0472">Membrane</keyword>
<proteinExistence type="predicted"/>
<comment type="caution">
    <text evidence="2">The sequence shown here is derived from an EMBL/GenBank/DDBJ whole genome shotgun (WGS) entry which is preliminary data.</text>
</comment>
<dbReference type="InterPro" id="IPR007404">
    <property type="entry name" value="YdjM-like"/>
</dbReference>
<dbReference type="RefSeq" id="WP_386028533.1">
    <property type="nucleotide sequence ID" value="NZ_JBHUHX010000052.1"/>
</dbReference>
<reference evidence="3" key="1">
    <citation type="journal article" date="2019" name="Int. J. Syst. Evol. Microbiol.">
        <title>The Global Catalogue of Microorganisms (GCM) 10K type strain sequencing project: providing services to taxonomists for standard genome sequencing and annotation.</title>
        <authorList>
            <consortium name="The Broad Institute Genomics Platform"/>
            <consortium name="The Broad Institute Genome Sequencing Center for Infectious Disease"/>
            <person name="Wu L."/>
            <person name="Ma J."/>
        </authorList>
    </citation>
    <scope>NUCLEOTIDE SEQUENCE [LARGE SCALE GENOMIC DNA]</scope>
    <source>
        <strain evidence="3">KACC 12597</strain>
    </source>
</reference>
<evidence type="ECO:0000256" key="1">
    <source>
        <dbReference type="SAM" id="Phobius"/>
    </source>
</evidence>
<feature type="transmembrane region" description="Helical" evidence="1">
    <location>
        <begin position="80"/>
        <end position="100"/>
    </location>
</feature>
<accession>A0ABW4YDH2</accession>
<keyword evidence="3" id="KW-1185">Reference proteome</keyword>
<feature type="transmembrane region" description="Helical" evidence="1">
    <location>
        <begin position="112"/>
        <end position="135"/>
    </location>
</feature>
<feature type="transmembrane region" description="Helical" evidence="1">
    <location>
        <begin position="147"/>
        <end position="168"/>
    </location>
</feature>
<feature type="transmembrane region" description="Helical" evidence="1">
    <location>
        <begin position="189"/>
        <end position="206"/>
    </location>
</feature>
<dbReference type="EMBL" id="JBHUHX010000052">
    <property type="protein sequence ID" value="MFD2113705.1"/>
    <property type="molecule type" value="Genomic_DNA"/>
</dbReference>
<dbReference type="Proteomes" id="UP001597337">
    <property type="component" value="Unassembled WGS sequence"/>
</dbReference>
<keyword evidence="1" id="KW-1133">Transmembrane helix</keyword>
<evidence type="ECO:0000313" key="3">
    <source>
        <dbReference type="Proteomes" id="UP001597337"/>
    </source>
</evidence>
<keyword evidence="1" id="KW-0812">Transmembrane</keyword>